<accession>A0ABW3JWB9</accession>
<name>A0ABW3JWB9_9FLAO</name>
<evidence type="ECO:0000313" key="2">
    <source>
        <dbReference type="EMBL" id="MFD0994066.1"/>
    </source>
</evidence>
<dbReference type="SMART" id="SM00028">
    <property type="entry name" value="TPR"/>
    <property type="match status" value="3"/>
</dbReference>
<dbReference type="RefSeq" id="WP_386108966.1">
    <property type="nucleotide sequence ID" value="NZ_JBHTJR010000054.1"/>
</dbReference>
<dbReference type="Gene3D" id="1.25.40.10">
    <property type="entry name" value="Tetratricopeptide repeat domain"/>
    <property type="match status" value="3"/>
</dbReference>
<evidence type="ECO:0000313" key="3">
    <source>
        <dbReference type="Proteomes" id="UP001597062"/>
    </source>
</evidence>
<dbReference type="SUPFAM" id="SSF48452">
    <property type="entry name" value="TPR-like"/>
    <property type="match status" value="1"/>
</dbReference>
<dbReference type="PROSITE" id="PS50005">
    <property type="entry name" value="TPR"/>
    <property type="match status" value="1"/>
</dbReference>
<dbReference type="InterPro" id="IPR011990">
    <property type="entry name" value="TPR-like_helical_dom_sf"/>
</dbReference>
<proteinExistence type="predicted"/>
<protein>
    <submittedName>
        <fullName evidence="2">Tetratricopeptide repeat protein</fullName>
    </submittedName>
</protein>
<dbReference type="EMBL" id="JBHTJR010000054">
    <property type="protein sequence ID" value="MFD0994066.1"/>
    <property type="molecule type" value="Genomic_DNA"/>
</dbReference>
<comment type="caution">
    <text evidence="2">The sequence shown here is derived from an EMBL/GenBank/DDBJ whole genome shotgun (WGS) entry which is preliminary data.</text>
</comment>
<sequence>MKNTFTSLITVTLFGLFSCTTNNNKTIANKAHYDKYLHTEIKKSIAKSHQELNFWDDKLNNNPTQYVYLYQIAAASSSLFTESGNIFYLKEAEKKLVALNKKTNYSQVGALRGLARNYISQHRFKESLELLKQAELIGEDLNSTQKMLFDVHLELGNVDEAQSYLIKIKDFSDFHYLLRVSKWHDYKGDLASAIKYMEKATDKAIESNNKQLKIWSFTNLADFYGHNGQIKEAYDLYLETLALDPANAYAKKQIAWIVYSHDKKPAEALRILEQLSTQHKSPDYELLKAEIAMFINNDSLKEKALKKYLSKVAAPAYGEMYNQHLAKLYLEEFNDSENSLKYINKELRNRPTPASYNLLSWYYYKNKEYKKALEIVTKHVLNKTFEPEAQYHMAEIFKANGLHKEANQLKKELLESSFELGPVMTSEILKI</sequence>
<organism evidence="2 3">
    <name type="scientific">Tenacibaculum geojense</name>
    <dbReference type="NCBI Taxonomy" id="915352"/>
    <lineage>
        <taxon>Bacteria</taxon>
        <taxon>Pseudomonadati</taxon>
        <taxon>Bacteroidota</taxon>
        <taxon>Flavobacteriia</taxon>
        <taxon>Flavobacteriales</taxon>
        <taxon>Flavobacteriaceae</taxon>
        <taxon>Tenacibaculum</taxon>
    </lineage>
</organism>
<dbReference type="PROSITE" id="PS51257">
    <property type="entry name" value="PROKAR_LIPOPROTEIN"/>
    <property type="match status" value="1"/>
</dbReference>
<reference evidence="3" key="1">
    <citation type="journal article" date="2019" name="Int. J. Syst. Evol. Microbiol.">
        <title>The Global Catalogue of Microorganisms (GCM) 10K type strain sequencing project: providing services to taxonomists for standard genome sequencing and annotation.</title>
        <authorList>
            <consortium name="The Broad Institute Genomics Platform"/>
            <consortium name="The Broad Institute Genome Sequencing Center for Infectious Disease"/>
            <person name="Wu L."/>
            <person name="Ma J."/>
        </authorList>
    </citation>
    <scope>NUCLEOTIDE SEQUENCE [LARGE SCALE GENOMIC DNA]</scope>
    <source>
        <strain evidence="3">CCUG 60527</strain>
    </source>
</reference>
<keyword evidence="1" id="KW-0802">TPR repeat</keyword>
<evidence type="ECO:0000256" key="1">
    <source>
        <dbReference type="PROSITE-ProRule" id="PRU00339"/>
    </source>
</evidence>
<dbReference type="SUPFAM" id="SSF81901">
    <property type="entry name" value="HCP-like"/>
    <property type="match status" value="1"/>
</dbReference>
<dbReference type="Proteomes" id="UP001597062">
    <property type="component" value="Unassembled WGS sequence"/>
</dbReference>
<feature type="repeat" description="TPR" evidence="1">
    <location>
        <begin position="214"/>
        <end position="247"/>
    </location>
</feature>
<gene>
    <name evidence="2" type="ORF">ACFQ1U_12690</name>
</gene>
<keyword evidence="3" id="KW-1185">Reference proteome</keyword>
<dbReference type="InterPro" id="IPR019734">
    <property type="entry name" value="TPR_rpt"/>
</dbReference>